<dbReference type="EMBL" id="CP039692">
    <property type="protein sequence ID" value="QCJ00445.1"/>
    <property type="molecule type" value="Genomic_DNA"/>
</dbReference>
<gene>
    <name evidence="1" type="ORF">CFBP5473_16670</name>
    <name evidence="2" type="ORF">J5285_21665</name>
</gene>
<name>A0A4D7DZ16_9HYPH</name>
<sequence length="81" mass="8887">MRVRPDESDVADYILDCHDGDAKAAVQAMQEEIEHLQHQLNIAVAAMGHGFTRGWAPSDDRVIQGCSISDHVSPGKSHNHL</sequence>
<accession>A0A4D7DZ16</accession>
<proteinExistence type="predicted"/>
<reference evidence="1 3" key="1">
    <citation type="submission" date="2019-04" db="EMBL/GenBank/DDBJ databases">
        <title>Complete genome sequence of Agrobacterium larrymoorei CFBP5473.</title>
        <authorList>
            <person name="Haryono M."/>
            <person name="Chou L."/>
            <person name="Lin Y.-C."/>
            <person name="Lai E.-M."/>
            <person name="Kuo C.-H."/>
        </authorList>
    </citation>
    <scope>NUCLEOTIDE SEQUENCE [LARGE SCALE GENOMIC DNA]</scope>
    <source>
        <strain evidence="1 3">CFBP5473</strain>
    </source>
</reference>
<dbReference type="Proteomes" id="UP000826513">
    <property type="component" value="Chromosome 2"/>
</dbReference>
<evidence type="ECO:0000313" key="3">
    <source>
        <dbReference type="Proteomes" id="UP000298545"/>
    </source>
</evidence>
<dbReference type="EMBL" id="CP072168">
    <property type="protein sequence ID" value="QYA10066.1"/>
    <property type="molecule type" value="Genomic_DNA"/>
</dbReference>
<dbReference type="OrthoDB" id="7924295at2"/>
<evidence type="ECO:0000313" key="1">
    <source>
        <dbReference type="EMBL" id="QCJ00445.1"/>
    </source>
</evidence>
<evidence type="ECO:0000313" key="4">
    <source>
        <dbReference type="Proteomes" id="UP000826513"/>
    </source>
</evidence>
<dbReference type="Proteomes" id="UP000298545">
    <property type="component" value="Chromosome linear"/>
</dbReference>
<protein>
    <recommendedName>
        <fullName evidence="5">Dehydrogenase</fullName>
    </recommendedName>
</protein>
<dbReference type="KEGG" id="alf:CFBP5473_16670"/>
<organism evidence="1 3">
    <name type="scientific">Agrobacterium larrymoorei</name>
    <dbReference type="NCBI Taxonomy" id="160699"/>
    <lineage>
        <taxon>Bacteria</taxon>
        <taxon>Pseudomonadati</taxon>
        <taxon>Pseudomonadota</taxon>
        <taxon>Alphaproteobacteria</taxon>
        <taxon>Hyphomicrobiales</taxon>
        <taxon>Rhizobiaceae</taxon>
        <taxon>Rhizobium/Agrobacterium group</taxon>
        <taxon>Agrobacterium</taxon>
    </lineage>
</organism>
<reference evidence="2 4" key="2">
    <citation type="submission" date="2021-03" db="EMBL/GenBank/DDBJ databases">
        <title>Rapid diversification of plasmids in a genus of pathogenic and nitrogen fixing bacteria.</title>
        <authorList>
            <person name="Weisberg A.J."/>
            <person name="Miller M."/>
            <person name="Ream W."/>
            <person name="Grunwald N.J."/>
            <person name="Chang J.H."/>
        </authorList>
    </citation>
    <scope>NUCLEOTIDE SEQUENCE [LARGE SCALE GENOMIC DNA]</scope>
    <source>
        <strain evidence="2 4">AF3.44</strain>
    </source>
</reference>
<evidence type="ECO:0000313" key="2">
    <source>
        <dbReference type="EMBL" id="QYA10066.1"/>
    </source>
</evidence>
<dbReference type="AlphaFoldDB" id="A0A4D7DZ16"/>
<keyword evidence="4" id="KW-1185">Reference proteome</keyword>
<evidence type="ECO:0008006" key="5">
    <source>
        <dbReference type="Google" id="ProtNLM"/>
    </source>
</evidence>